<accession>A0A1M2W7H6</accession>
<keyword evidence="2" id="KW-1185">Reference proteome</keyword>
<gene>
    <name evidence="1" type="ORF">TRAPUB_5426</name>
</gene>
<evidence type="ECO:0000313" key="2">
    <source>
        <dbReference type="Proteomes" id="UP000184267"/>
    </source>
</evidence>
<protein>
    <recommendedName>
        <fullName evidence="3">F-box domain-containing protein</fullName>
    </recommendedName>
</protein>
<evidence type="ECO:0008006" key="3">
    <source>
        <dbReference type="Google" id="ProtNLM"/>
    </source>
</evidence>
<dbReference type="OrthoDB" id="2744015at2759"/>
<dbReference type="EMBL" id="MNAD01000144">
    <property type="protein sequence ID" value="OJT15680.1"/>
    <property type="molecule type" value="Genomic_DNA"/>
</dbReference>
<sequence>SDMEARPIVNVDVFRLILAYLPHRELLMMALASKFSREEATQHLLMRPMSLLRNHKLLTFCQFALTGDLSKLSYLRELTIKLVKEPFSSEDRAMVARVLAHCVNLRRLGILWCDMFIMDEPVSGIPEAISALPSLAYLTVQMHHDDQQIRDVLIRMVLHAKASLRGLHLPMFGDGLSRVEVLRDLARVHSHLEDFTLQFSTFTAPGVTFSAVRNLHLILEKNLPQLRDVYNTFPNVHELTIDYYMHLGETPPNAARVEDQRNGSCWPSLDLLCACPLIIRALGIVCPVRRLSLGFCDYDLDEEITETVSRLRPSKLTLDLRCGPDWVVPLAHPSLMLHSSRDAGVKHLFVKKTLTGSRRSPATTSSFMDWILPLLFTARVELLHVAISKSFESDSDDPQEVLESARAVIASSNGPDIDAEALAGDLARACASIRTVAITIAPIGHTVWSVDRADGEARVVKLDAFEGRRVWD</sequence>
<feature type="non-terminal residue" evidence="1">
    <location>
        <position position="1"/>
    </location>
</feature>
<dbReference type="Proteomes" id="UP000184267">
    <property type="component" value="Unassembled WGS sequence"/>
</dbReference>
<dbReference type="AlphaFoldDB" id="A0A1M2W7H6"/>
<dbReference type="Gene3D" id="3.80.10.10">
    <property type="entry name" value="Ribonuclease Inhibitor"/>
    <property type="match status" value="1"/>
</dbReference>
<dbReference type="InterPro" id="IPR032675">
    <property type="entry name" value="LRR_dom_sf"/>
</dbReference>
<dbReference type="SUPFAM" id="SSF52047">
    <property type="entry name" value="RNI-like"/>
    <property type="match status" value="1"/>
</dbReference>
<proteinExistence type="predicted"/>
<evidence type="ECO:0000313" key="1">
    <source>
        <dbReference type="EMBL" id="OJT15680.1"/>
    </source>
</evidence>
<organism evidence="1 2">
    <name type="scientific">Trametes pubescens</name>
    <name type="common">White-rot fungus</name>
    <dbReference type="NCBI Taxonomy" id="154538"/>
    <lineage>
        <taxon>Eukaryota</taxon>
        <taxon>Fungi</taxon>
        <taxon>Dikarya</taxon>
        <taxon>Basidiomycota</taxon>
        <taxon>Agaricomycotina</taxon>
        <taxon>Agaricomycetes</taxon>
        <taxon>Polyporales</taxon>
        <taxon>Polyporaceae</taxon>
        <taxon>Trametes</taxon>
    </lineage>
</organism>
<comment type="caution">
    <text evidence="1">The sequence shown here is derived from an EMBL/GenBank/DDBJ whole genome shotgun (WGS) entry which is preliminary data.</text>
</comment>
<reference evidence="1 2" key="1">
    <citation type="submission" date="2016-10" db="EMBL/GenBank/DDBJ databases">
        <title>Genome sequence of the basidiomycete white-rot fungus Trametes pubescens.</title>
        <authorList>
            <person name="Makela M.R."/>
            <person name="Granchi Z."/>
            <person name="Peng M."/>
            <person name="De Vries R.P."/>
            <person name="Grigoriev I."/>
            <person name="Riley R."/>
            <person name="Hilden K."/>
        </authorList>
    </citation>
    <scope>NUCLEOTIDE SEQUENCE [LARGE SCALE GENOMIC DNA]</scope>
    <source>
        <strain evidence="1 2">FBCC735</strain>
    </source>
</reference>
<dbReference type="OMA" id="NGSCWPS"/>
<name>A0A1M2W7H6_TRAPU</name>